<evidence type="ECO:0000313" key="1">
    <source>
        <dbReference type="EMBL" id="MBQ0825770.1"/>
    </source>
</evidence>
<name>A0A940XJH5_9ACTN</name>
<proteinExistence type="predicted"/>
<sequence length="68" mass="7103">MPPHQTTQEPPIDLPVGLNARLLDRTPAPGCEACAAEWRSLKAAETAGNIGQAAKHATAVRDHAGGHQ</sequence>
<comment type="caution">
    <text evidence="1">The sequence shown here is derived from an EMBL/GenBank/DDBJ whole genome shotgun (WGS) entry which is preliminary data.</text>
</comment>
<gene>
    <name evidence="1" type="ORF">J5Y05_04485</name>
</gene>
<dbReference type="RefSeq" id="WP_210868415.1">
    <property type="nucleotide sequence ID" value="NZ_JAGPNL010000001.1"/>
</dbReference>
<protein>
    <submittedName>
        <fullName evidence="1">Uncharacterized protein</fullName>
    </submittedName>
</protein>
<evidence type="ECO:0000313" key="2">
    <source>
        <dbReference type="Proteomes" id="UP000677875"/>
    </source>
</evidence>
<dbReference type="AlphaFoldDB" id="A0A940XJH5"/>
<dbReference type="EMBL" id="JAGPNL010000001">
    <property type="protein sequence ID" value="MBQ0825770.1"/>
    <property type="molecule type" value="Genomic_DNA"/>
</dbReference>
<accession>A0A940XJH5</accession>
<dbReference type="Proteomes" id="UP000677875">
    <property type="component" value="Unassembled WGS sequence"/>
</dbReference>
<reference evidence="1" key="1">
    <citation type="submission" date="2021-04" db="EMBL/GenBank/DDBJ databases">
        <title>Genome seq and assembly of Streptomyces sp. RG38.</title>
        <authorList>
            <person name="Chhetri G."/>
        </authorList>
    </citation>
    <scope>NUCLEOTIDE SEQUENCE</scope>
    <source>
        <strain evidence="1">RG38</strain>
    </source>
</reference>
<organism evidence="1 2">
    <name type="scientific">Streptomyces tagetis</name>
    <dbReference type="NCBI Taxonomy" id="2820809"/>
    <lineage>
        <taxon>Bacteria</taxon>
        <taxon>Bacillati</taxon>
        <taxon>Actinomycetota</taxon>
        <taxon>Actinomycetes</taxon>
        <taxon>Kitasatosporales</taxon>
        <taxon>Streptomycetaceae</taxon>
        <taxon>Streptomyces</taxon>
    </lineage>
</organism>
<keyword evidence="2" id="KW-1185">Reference proteome</keyword>